<accession>A0AA39MK57</accession>
<dbReference type="AlphaFoldDB" id="A0AA39MK57"/>
<dbReference type="EMBL" id="JAUEPT010000053">
    <property type="protein sequence ID" value="KAK0436684.1"/>
    <property type="molecule type" value="Genomic_DNA"/>
</dbReference>
<proteinExistence type="predicted"/>
<dbReference type="Proteomes" id="UP001175226">
    <property type="component" value="Unassembled WGS sequence"/>
</dbReference>
<organism evidence="1 2">
    <name type="scientific">Armillaria borealis</name>
    <dbReference type="NCBI Taxonomy" id="47425"/>
    <lineage>
        <taxon>Eukaryota</taxon>
        <taxon>Fungi</taxon>
        <taxon>Dikarya</taxon>
        <taxon>Basidiomycota</taxon>
        <taxon>Agaricomycotina</taxon>
        <taxon>Agaricomycetes</taxon>
        <taxon>Agaricomycetidae</taxon>
        <taxon>Agaricales</taxon>
        <taxon>Marasmiineae</taxon>
        <taxon>Physalacriaceae</taxon>
        <taxon>Armillaria</taxon>
    </lineage>
</organism>
<evidence type="ECO:0008006" key="3">
    <source>
        <dbReference type="Google" id="ProtNLM"/>
    </source>
</evidence>
<evidence type="ECO:0000313" key="1">
    <source>
        <dbReference type="EMBL" id="KAK0436684.1"/>
    </source>
</evidence>
<reference evidence="1" key="1">
    <citation type="submission" date="2023-06" db="EMBL/GenBank/DDBJ databases">
        <authorList>
            <consortium name="Lawrence Berkeley National Laboratory"/>
            <person name="Ahrendt S."/>
            <person name="Sahu N."/>
            <person name="Indic B."/>
            <person name="Wong-Bajracharya J."/>
            <person name="Merenyi Z."/>
            <person name="Ke H.-M."/>
            <person name="Monk M."/>
            <person name="Kocsube S."/>
            <person name="Drula E."/>
            <person name="Lipzen A."/>
            <person name="Balint B."/>
            <person name="Henrissat B."/>
            <person name="Andreopoulos B."/>
            <person name="Martin F.M."/>
            <person name="Harder C.B."/>
            <person name="Rigling D."/>
            <person name="Ford K.L."/>
            <person name="Foster G.D."/>
            <person name="Pangilinan J."/>
            <person name="Papanicolaou A."/>
            <person name="Barry K."/>
            <person name="LaButti K."/>
            <person name="Viragh M."/>
            <person name="Koriabine M."/>
            <person name="Yan M."/>
            <person name="Riley R."/>
            <person name="Champramary S."/>
            <person name="Plett K.L."/>
            <person name="Tsai I.J."/>
            <person name="Slot J."/>
            <person name="Sipos G."/>
            <person name="Plett J."/>
            <person name="Nagy L.G."/>
            <person name="Grigoriev I.V."/>
        </authorList>
    </citation>
    <scope>NUCLEOTIDE SEQUENCE</scope>
    <source>
        <strain evidence="1">FPL87.14</strain>
    </source>
</reference>
<protein>
    <recommendedName>
        <fullName evidence="3">F-box domain-containing protein</fullName>
    </recommendedName>
</protein>
<evidence type="ECO:0000313" key="2">
    <source>
        <dbReference type="Proteomes" id="UP001175226"/>
    </source>
</evidence>
<gene>
    <name evidence="1" type="ORF">EV421DRAFT_1830340</name>
</gene>
<dbReference type="InterPro" id="IPR032675">
    <property type="entry name" value="LRR_dom_sf"/>
</dbReference>
<keyword evidence="2" id="KW-1185">Reference proteome</keyword>
<dbReference type="Gene3D" id="3.80.10.10">
    <property type="entry name" value="Ribonuclease Inhibitor"/>
    <property type="match status" value="1"/>
</dbReference>
<comment type="caution">
    <text evidence="1">The sequence shown here is derived from an EMBL/GenBank/DDBJ whole genome shotgun (WGS) entry which is preliminary data.</text>
</comment>
<name>A0AA39MK57_9AGAR</name>
<sequence>MDPSRVPLEAIFAKYDWISTFTHPPDIVSLLRTNDAPSPLQATQLKTSLEGLKGPLAELESDLDLLHNAIASLETQMLRLQSLKHDYETALSPIRRIPLEITIEIVRRSWKNSLSGFHVFRILEGPWYLGQVCSSWRNVIEKHCPELWATMEVGSFSYKGSKVARKYDRVEILRIVLERSRNHPLNFRFDYYLAVKEGEPDIMGKCFDIMIAHSKRWRAVEMTILPSLFPRLSLIRGKIDWLADMDLSCSGVPQSGDIGAFEVAPKLEKLYLSHLHPEASIHFPVTNLVAFSDVRAFAGDKLTPEYLNVVKSAPKLRSFSYNDYSDYSIHNQMSTPPSFPCVMSRSLIGLSASSPSFLRSMELPSLKEFMLTTTYGINRGEAVIKCPVGALGALHEMLLKSQCPLTQLHLIDAVLDNNLANIIRLIPSLQEFVVEFYEWVNNYDPIMQSLVTQLSEVSLVNGPSQHCMVPNLQNLVLIYLITITLASLLSIPHLSTW</sequence>